<dbReference type="PANTHER" id="PTHR12538:SF0">
    <property type="entry name" value="40S RIBOSOMAL PROTEIN S26"/>
    <property type="match status" value="1"/>
</dbReference>
<comment type="similarity">
    <text evidence="1 4">Belongs to the eukaryotic ribosomal protein eS26 family.</text>
</comment>
<dbReference type="PROSITE" id="PS00733">
    <property type="entry name" value="RIBOSOMAL_S26E"/>
    <property type="match status" value="1"/>
</dbReference>
<dbReference type="PANTHER" id="PTHR12538">
    <property type="entry name" value="40S RIBOSOMAL PROTEIN S26"/>
    <property type="match status" value="1"/>
</dbReference>
<sequence length="139" mass="15473">MVKKRKNNGRNKKGRGHVKPIRCSNCSRCTPKDKAIKRFTIRNMVESAAIRMPPFALCPSLNSADNSPGDISDASVFAEYTVPKMYLKLQYCVSCAIHGKIVRVRSVVGRRNRAPPPRVRYNKDGKKIVPTQGAKTTTA</sequence>
<evidence type="ECO:0000256" key="3">
    <source>
        <dbReference type="ARBA" id="ARBA00023274"/>
    </source>
</evidence>
<evidence type="ECO:0000313" key="7">
    <source>
        <dbReference type="Proteomes" id="UP000044602"/>
    </source>
</evidence>
<organism evidence="6 7">
    <name type="scientific">Verticillium longisporum</name>
    <name type="common">Verticillium dahliae var. longisporum</name>
    <dbReference type="NCBI Taxonomy" id="100787"/>
    <lineage>
        <taxon>Eukaryota</taxon>
        <taxon>Fungi</taxon>
        <taxon>Dikarya</taxon>
        <taxon>Ascomycota</taxon>
        <taxon>Pezizomycotina</taxon>
        <taxon>Sordariomycetes</taxon>
        <taxon>Hypocreomycetidae</taxon>
        <taxon>Glomerellales</taxon>
        <taxon>Plectosphaerellaceae</taxon>
        <taxon>Verticillium</taxon>
    </lineage>
</organism>
<gene>
    <name evidence="6" type="ORF">BN1708_001520</name>
</gene>
<proteinExistence type="inferred from homology"/>
<dbReference type="Pfam" id="PF01283">
    <property type="entry name" value="Ribosomal_S26e"/>
    <property type="match status" value="2"/>
</dbReference>
<feature type="region of interest" description="Disordered" evidence="5">
    <location>
        <begin position="112"/>
        <end position="139"/>
    </location>
</feature>
<dbReference type="GO" id="GO:0003729">
    <property type="term" value="F:mRNA binding"/>
    <property type="evidence" value="ECO:0007669"/>
    <property type="project" value="TreeGrafter"/>
</dbReference>
<evidence type="ECO:0000256" key="4">
    <source>
        <dbReference type="RuleBase" id="RU363128"/>
    </source>
</evidence>
<dbReference type="AlphaFoldDB" id="A0A0G4MXV2"/>
<protein>
    <recommendedName>
        <fullName evidence="4">40S ribosomal protein S26</fullName>
    </recommendedName>
</protein>
<keyword evidence="2 4" id="KW-0689">Ribosomal protein</keyword>
<evidence type="ECO:0000313" key="6">
    <source>
        <dbReference type="EMBL" id="CRK39206.1"/>
    </source>
</evidence>
<accession>A0A0G4MXV2</accession>
<dbReference type="InterPro" id="IPR000892">
    <property type="entry name" value="Ribosomal_eS26"/>
</dbReference>
<dbReference type="InterPro" id="IPR038551">
    <property type="entry name" value="Ribosomal_eS26_sf"/>
</dbReference>
<dbReference type="STRING" id="100787.A0A0G4MXV2"/>
<dbReference type="GO" id="GO:0022627">
    <property type="term" value="C:cytosolic small ribosomal subunit"/>
    <property type="evidence" value="ECO:0007669"/>
    <property type="project" value="TreeGrafter"/>
</dbReference>
<keyword evidence="7" id="KW-1185">Reference proteome</keyword>
<dbReference type="Gene3D" id="3.30.1740.20">
    <property type="entry name" value="Ribosomal protein S26e"/>
    <property type="match status" value="2"/>
</dbReference>
<dbReference type="GO" id="GO:0003735">
    <property type="term" value="F:structural constituent of ribosome"/>
    <property type="evidence" value="ECO:0007669"/>
    <property type="project" value="InterPro"/>
</dbReference>
<keyword evidence="3 4" id="KW-0687">Ribonucleoprotein</keyword>
<evidence type="ECO:0000256" key="5">
    <source>
        <dbReference type="SAM" id="MobiDB-lite"/>
    </source>
</evidence>
<dbReference type="GO" id="GO:0006412">
    <property type="term" value="P:translation"/>
    <property type="evidence" value="ECO:0007669"/>
    <property type="project" value="InterPro"/>
</dbReference>
<dbReference type="InterPro" id="IPR047864">
    <property type="entry name" value="Ribosomal_eS26_CS"/>
</dbReference>
<evidence type="ECO:0000256" key="1">
    <source>
        <dbReference type="ARBA" id="ARBA00008596"/>
    </source>
</evidence>
<evidence type="ECO:0000256" key="2">
    <source>
        <dbReference type="ARBA" id="ARBA00022980"/>
    </source>
</evidence>
<dbReference type="Proteomes" id="UP000044602">
    <property type="component" value="Unassembled WGS sequence"/>
</dbReference>
<reference evidence="6 7" key="1">
    <citation type="submission" date="2015-05" db="EMBL/GenBank/DDBJ databases">
        <authorList>
            <person name="Wang D.B."/>
            <person name="Wang M."/>
        </authorList>
    </citation>
    <scope>NUCLEOTIDE SEQUENCE [LARGE SCALE GENOMIC DNA]</scope>
    <source>
        <strain evidence="6">VL1</strain>
    </source>
</reference>
<name>A0A0G4MXV2_VERLO</name>
<dbReference type="EMBL" id="CVQH01025860">
    <property type="protein sequence ID" value="CRK39206.1"/>
    <property type="molecule type" value="Genomic_DNA"/>
</dbReference>